<sequence>MSASEPTIASGGDFDEAPTEQLAFRALGQGSEGPKKLRILKPWPADRIPPASATLLSIASKPGLLAAAGPDALILTTTEKVRKAFSQEAGQWDVISDFTPDVSIPLNSPPLRHVVFSTDGDFLVISAEGNGGLAVFAVQSLLQGNQQPEKQVKTDSVAVRLLQPNPAPDFASYMAVVLDTGKLWLVDVATAGTNTLKEEGVSYAAWSSRGKAVAAGLQDGTTAIYMTDGTLKGTVPRPPGVDENYEVTGIVWLKNTELLIVHSPKPSANIDPPENKYHLVECSKGWDAFEFHLCPFDPLLVPIEALPRAQPARLFASRLQNWEPDLNDLLIMTNSHTDTITLVTNSSTSLSPMQSAFEYNKWAMTPPEDAGKAAIPRLVYGEEGDSALVGEALDLSATEKILRPISSLEEINEAPHPLPAYMVLTHQGVLAAWWVVWNKSVEAGTRYSGMIAGGKQQQATLAPAKAIAPPSPAPSQPASMFGQPSTPGSSLAGTAGGFARPAATFGAPSVPSFGAPGLGSTPPFLPKTSQPFASTTPAQSKPAAPAFGSPSAVGGPKAPGFGAVGGMGSKQSLWGAPPQSASTTQPPANPFSAQSSFGGQSSFASVGQNQSKSPFSGLKTEPSGSTVTFGSDTGFSLTSWPGTPAQQGGSIFGQNKSSFNTSSFESRTSDMTDAEDRKRNDATPTPQAPPQPAKGLFGLAEGFKLNTGFQGDGSAKDDLPKPPAPSTGSLFGGDFASALGGNSLKPPATPAKVGKNAHQDLSTTPASPPRQQTSFFPTATPAKESATPRAPPPAATTPADDAPLPPDFLTTKPPPVEDDLPPLAGSPGVKVEAPSSSVEASPIDRDDDDEGSSFSVEDEESGDEGREPEEPSPSDATRRPQSKAGGWGFQDSVNQSPRVFPPAPTPPAAKSGATSTSGRSASPAQPLFGQPPKAPTSSLFGQQSNKPPLFQGPGGNKVESSTPGKPFLPPPTNRPQANLRSPSPMRSASTSAPRIRREPIVPPGASLSASMQQSTPPTPQPQVSDLQDEEFERVREQLAQPIEPSRILDEFTPYQDYAAKTPSKSGHAAQIEMLYKDINGMIDALGWNARSIKSFTEYHNRPQSGHRVTLQTLEDIEADGEDGEWFEQWTLGEIVALKSLEDELEHELDAGRVRDVLDKLGQLARLLREKAKLMTRLNDVRREIINRKDPNKVEATRKAPLSKEMSDKQKELRDEYGRLLTLLSQAEEASILLRSRLASHNAQNGKAGAIPTVEAVKKTIVKMAALAEKRNNDITLIESQMRKIGLTEPNRPSSSSSRTIGTPRWARGTSLRNSIADTPFTTPPTTRTKMSLSELNRVALTPKADVTPSAKNGYGLYYTPASVPNAGIEITRLSNLVDENMDSLKETARRRKQVAAGLKRALIQRGIKTTKYFERKHGRIVI</sequence>
<name>A0A6A7A3C9_9PLEO</name>
<gene>
    <name evidence="6" type="ORF">CC86DRAFT_439767</name>
</gene>
<feature type="compositionally biased region" description="Polar residues" evidence="4">
    <location>
        <begin position="482"/>
        <end position="492"/>
    </location>
</feature>
<dbReference type="InterPro" id="IPR026054">
    <property type="entry name" value="Nucleoporin"/>
</dbReference>
<evidence type="ECO:0000256" key="2">
    <source>
        <dbReference type="ARBA" id="ARBA00022448"/>
    </source>
</evidence>
<feature type="compositionally biased region" description="Polar residues" evidence="4">
    <location>
        <begin position="1290"/>
        <end position="1300"/>
    </location>
</feature>
<dbReference type="PANTHER" id="PTHR23193">
    <property type="entry name" value="NUCLEAR PORE COMPLEX PROTEIN NUP"/>
    <property type="match status" value="1"/>
</dbReference>
<feature type="compositionally biased region" description="Low complexity" evidence="4">
    <location>
        <begin position="592"/>
        <end position="605"/>
    </location>
</feature>
<reference evidence="6" key="1">
    <citation type="journal article" date="2020" name="Stud. Mycol.">
        <title>101 Dothideomycetes genomes: a test case for predicting lifestyles and emergence of pathogens.</title>
        <authorList>
            <person name="Haridas S."/>
            <person name="Albert R."/>
            <person name="Binder M."/>
            <person name="Bloem J."/>
            <person name="Labutti K."/>
            <person name="Salamov A."/>
            <person name="Andreopoulos B."/>
            <person name="Baker S."/>
            <person name="Barry K."/>
            <person name="Bills G."/>
            <person name="Bluhm B."/>
            <person name="Cannon C."/>
            <person name="Castanera R."/>
            <person name="Culley D."/>
            <person name="Daum C."/>
            <person name="Ezra D."/>
            <person name="Gonzalez J."/>
            <person name="Henrissat B."/>
            <person name="Kuo A."/>
            <person name="Liang C."/>
            <person name="Lipzen A."/>
            <person name="Lutzoni F."/>
            <person name="Magnuson J."/>
            <person name="Mondo S."/>
            <person name="Nolan M."/>
            <person name="Ohm R."/>
            <person name="Pangilinan J."/>
            <person name="Park H.-J."/>
            <person name="Ramirez L."/>
            <person name="Alfaro M."/>
            <person name="Sun H."/>
            <person name="Tritt A."/>
            <person name="Yoshinaga Y."/>
            <person name="Zwiers L.-H."/>
            <person name="Turgeon B."/>
            <person name="Goodwin S."/>
            <person name="Spatafora J."/>
            <person name="Crous P."/>
            <person name="Grigoriev I."/>
        </authorList>
    </citation>
    <scope>NUCLEOTIDE SEQUENCE</scope>
    <source>
        <strain evidence="6">CBS 113818</strain>
    </source>
</reference>
<feature type="compositionally biased region" description="Polar residues" evidence="4">
    <location>
        <begin position="974"/>
        <end position="992"/>
    </location>
</feature>
<protein>
    <recommendedName>
        <fullName evidence="5">Nucleoporin Nup159/Nup146 N-terminal domain-containing protein</fullName>
    </recommendedName>
</protein>
<feature type="domain" description="Nucleoporin Nup159/Nup146 N-terminal" evidence="5">
    <location>
        <begin position="49"/>
        <end position="430"/>
    </location>
</feature>
<dbReference type="EMBL" id="MU006224">
    <property type="protein sequence ID" value="KAF2827308.1"/>
    <property type="molecule type" value="Genomic_DNA"/>
</dbReference>
<dbReference type="OrthoDB" id="248320at2759"/>
<proteinExistence type="predicted"/>
<feature type="compositionally biased region" description="Polar residues" evidence="4">
    <location>
        <begin position="527"/>
        <end position="539"/>
    </location>
</feature>
<feature type="compositionally biased region" description="Polar residues" evidence="4">
    <location>
        <begin position="759"/>
        <end position="777"/>
    </location>
</feature>
<dbReference type="InterPro" id="IPR039462">
    <property type="entry name" value="Nup159/Nup146_N"/>
</dbReference>
<dbReference type="GO" id="GO:0017056">
    <property type="term" value="F:structural constituent of nuclear pore"/>
    <property type="evidence" value="ECO:0007669"/>
    <property type="project" value="TreeGrafter"/>
</dbReference>
<feature type="region of interest" description="Disordered" evidence="4">
    <location>
        <begin position="1286"/>
        <end position="1307"/>
    </location>
</feature>
<dbReference type="Proteomes" id="UP000799424">
    <property type="component" value="Unassembled WGS sequence"/>
</dbReference>
<feature type="compositionally biased region" description="Low complexity" evidence="4">
    <location>
        <begin position="908"/>
        <end position="924"/>
    </location>
</feature>
<feature type="compositionally biased region" description="Basic and acidic residues" evidence="4">
    <location>
        <begin position="667"/>
        <end position="681"/>
    </location>
</feature>
<dbReference type="GO" id="GO:0005643">
    <property type="term" value="C:nuclear pore"/>
    <property type="evidence" value="ECO:0007669"/>
    <property type="project" value="TreeGrafter"/>
</dbReference>
<feature type="compositionally biased region" description="Polar residues" evidence="4">
    <location>
        <begin position="622"/>
        <end position="666"/>
    </location>
</feature>
<comment type="subcellular location">
    <subcellularLocation>
        <location evidence="1">Nucleus</location>
    </subcellularLocation>
</comment>
<evidence type="ECO:0000256" key="1">
    <source>
        <dbReference type="ARBA" id="ARBA00004123"/>
    </source>
</evidence>
<evidence type="ECO:0000259" key="5">
    <source>
        <dbReference type="Pfam" id="PF16755"/>
    </source>
</evidence>
<dbReference type="SUPFAM" id="SSF117289">
    <property type="entry name" value="Nucleoporin domain"/>
    <property type="match status" value="1"/>
</dbReference>
<dbReference type="GO" id="GO:0006405">
    <property type="term" value="P:RNA export from nucleus"/>
    <property type="evidence" value="ECO:0007669"/>
    <property type="project" value="TreeGrafter"/>
</dbReference>
<evidence type="ECO:0000256" key="3">
    <source>
        <dbReference type="ARBA" id="ARBA00023242"/>
    </source>
</evidence>
<keyword evidence="3" id="KW-0539">Nucleus</keyword>
<keyword evidence="7" id="KW-1185">Reference proteome</keyword>
<feature type="region of interest" description="Disordered" evidence="4">
    <location>
        <begin position="461"/>
        <end position="495"/>
    </location>
</feature>
<dbReference type="InterPro" id="IPR015943">
    <property type="entry name" value="WD40/YVTN_repeat-like_dom_sf"/>
</dbReference>
<dbReference type="Pfam" id="PF16755">
    <property type="entry name" value="Beta-prop_NUP159_NUP214"/>
    <property type="match status" value="1"/>
</dbReference>
<feature type="compositionally biased region" description="Polar residues" evidence="4">
    <location>
        <begin position="935"/>
        <end position="946"/>
    </location>
</feature>
<dbReference type="GO" id="GO:0006606">
    <property type="term" value="P:protein import into nucleus"/>
    <property type="evidence" value="ECO:0007669"/>
    <property type="project" value="TreeGrafter"/>
</dbReference>
<organism evidence="6 7">
    <name type="scientific">Ophiobolus disseminans</name>
    <dbReference type="NCBI Taxonomy" id="1469910"/>
    <lineage>
        <taxon>Eukaryota</taxon>
        <taxon>Fungi</taxon>
        <taxon>Dikarya</taxon>
        <taxon>Ascomycota</taxon>
        <taxon>Pezizomycotina</taxon>
        <taxon>Dothideomycetes</taxon>
        <taxon>Pleosporomycetidae</taxon>
        <taxon>Pleosporales</taxon>
        <taxon>Pleosporineae</taxon>
        <taxon>Phaeosphaeriaceae</taxon>
        <taxon>Ophiobolus</taxon>
    </lineage>
</organism>
<evidence type="ECO:0000313" key="6">
    <source>
        <dbReference type="EMBL" id="KAF2827308.1"/>
    </source>
</evidence>
<accession>A0A6A7A3C9</accession>
<evidence type="ECO:0000313" key="7">
    <source>
        <dbReference type="Proteomes" id="UP000799424"/>
    </source>
</evidence>
<evidence type="ECO:0000256" key="4">
    <source>
        <dbReference type="SAM" id="MobiDB-lite"/>
    </source>
</evidence>
<dbReference type="PANTHER" id="PTHR23193:SF23">
    <property type="entry name" value="NUCLEAR PORE COMPLEX PROTEIN NUP153"/>
    <property type="match status" value="1"/>
</dbReference>
<feature type="region of interest" description="Disordered" evidence="4">
    <location>
        <begin position="514"/>
        <end position="1033"/>
    </location>
</feature>
<feature type="compositionally biased region" description="Acidic residues" evidence="4">
    <location>
        <begin position="845"/>
        <end position="862"/>
    </location>
</feature>
<dbReference type="Gene3D" id="2.130.10.10">
    <property type="entry name" value="YVTN repeat-like/Quinoprotein amine dehydrogenase"/>
    <property type="match status" value="1"/>
</dbReference>
<keyword evidence="2" id="KW-0813">Transport</keyword>
<dbReference type="GO" id="GO:0008139">
    <property type="term" value="F:nuclear localization sequence binding"/>
    <property type="evidence" value="ECO:0007669"/>
    <property type="project" value="TreeGrafter"/>
</dbReference>